<reference evidence="2" key="1">
    <citation type="journal article" date="2011" name="Genome Biol.">
        <title>The draft genome of the carcinogenic human liver fluke Clonorchis sinensis.</title>
        <authorList>
            <person name="Wang X."/>
            <person name="Chen W."/>
            <person name="Huang Y."/>
            <person name="Sun J."/>
            <person name="Men J."/>
            <person name="Liu H."/>
            <person name="Luo F."/>
            <person name="Guo L."/>
            <person name="Lv X."/>
            <person name="Deng C."/>
            <person name="Zhou C."/>
            <person name="Fan Y."/>
            <person name="Li X."/>
            <person name="Huang L."/>
            <person name="Hu Y."/>
            <person name="Liang C."/>
            <person name="Hu X."/>
            <person name="Xu J."/>
            <person name="Yu X."/>
        </authorList>
    </citation>
    <scope>NUCLEOTIDE SEQUENCE [LARGE SCALE GENOMIC DNA]</scope>
    <source>
        <strain evidence="2">Henan</strain>
    </source>
</reference>
<evidence type="ECO:0000313" key="2">
    <source>
        <dbReference type="EMBL" id="GAA56653.1"/>
    </source>
</evidence>
<dbReference type="PROSITE" id="PS51257">
    <property type="entry name" value="PROKAR_LIPOPROTEIN"/>
    <property type="match status" value="1"/>
</dbReference>
<protein>
    <submittedName>
        <fullName evidence="2">Uncharacterized protein</fullName>
    </submittedName>
</protein>
<evidence type="ECO:0000256" key="1">
    <source>
        <dbReference type="SAM" id="Phobius"/>
    </source>
</evidence>
<reference key="2">
    <citation type="submission" date="2011-10" db="EMBL/GenBank/DDBJ databases">
        <title>The genome and transcriptome sequence of Clonorchis sinensis provide insights into the carcinogenic liver fluke.</title>
        <authorList>
            <person name="Wang X."/>
            <person name="Huang Y."/>
            <person name="Chen W."/>
            <person name="Liu H."/>
            <person name="Guo L."/>
            <person name="Chen Y."/>
            <person name="Luo F."/>
            <person name="Zhou W."/>
            <person name="Sun J."/>
            <person name="Mao Q."/>
            <person name="Liang P."/>
            <person name="Zhou C."/>
            <person name="Tian Y."/>
            <person name="Men J."/>
            <person name="Lv X."/>
            <person name="Huang L."/>
            <person name="Zhou J."/>
            <person name="Hu Y."/>
            <person name="Li R."/>
            <person name="Zhang F."/>
            <person name="Lei H."/>
            <person name="Li X."/>
            <person name="Hu X."/>
            <person name="Liang C."/>
            <person name="Xu J."/>
            <person name="Wu Z."/>
            <person name="Yu X."/>
        </authorList>
    </citation>
    <scope>NUCLEOTIDE SEQUENCE</scope>
    <source>
        <strain>Henan</strain>
    </source>
</reference>
<keyword evidence="1" id="KW-0472">Membrane</keyword>
<dbReference type="EMBL" id="DF144327">
    <property type="protein sequence ID" value="GAA56653.1"/>
    <property type="molecule type" value="Genomic_DNA"/>
</dbReference>
<dbReference type="Proteomes" id="UP000008909">
    <property type="component" value="Unassembled WGS sequence"/>
</dbReference>
<keyword evidence="1" id="KW-0812">Transmembrane</keyword>
<accession>G7YUM3</accession>
<name>G7YUM3_CLOSI</name>
<dbReference type="AlphaFoldDB" id="G7YUM3"/>
<feature type="transmembrane region" description="Helical" evidence="1">
    <location>
        <begin position="7"/>
        <end position="32"/>
    </location>
</feature>
<keyword evidence="3" id="KW-1185">Reference proteome</keyword>
<keyword evidence="1" id="KW-1133">Transmembrane helix</keyword>
<evidence type="ECO:0000313" key="3">
    <source>
        <dbReference type="Proteomes" id="UP000008909"/>
    </source>
</evidence>
<sequence>MKMVIQINAFALFCIQLGIFTLVLVIGCTLMMEATKVHNKCVARCWKKLPKCNEYFIASLKAPIKPVKFTSPFYNATTGQPEIFMKRYCHEKPTRNCFENKRTHFHYDPIFDANTVECALSNPNDRMSLNHSMLHIEIPNALASTATWPLFQTDQPSLENTGCR</sequence>
<organism evidence="2 3">
    <name type="scientific">Clonorchis sinensis</name>
    <name type="common">Chinese liver fluke</name>
    <dbReference type="NCBI Taxonomy" id="79923"/>
    <lineage>
        <taxon>Eukaryota</taxon>
        <taxon>Metazoa</taxon>
        <taxon>Spiralia</taxon>
        <taxon>Lophotrochozoa</taxon>
        <taxon>Platyhelminthes</taxon>
        <taxon>Trematoda</taxon>
        <taxon>Digenea</taxon>
        <taxon>Opisthorchiida</taxon>
        <taxon>Opisthorchiata</taxon>
        <taxon>Opisthorchiidae</taxon>
        <taxon>Clonorchis</taxon>
    </lineage>
</organism>
<proteinExistence type="predicted"/>
<gene>
    <name evidence="2" type="ORF">CLF_111314</name>
</gene>